<organism evidence="6 7">
    <name type="scientific">Blastocystis sp. subtype 1 (strain ATCC 50177 / NandII)</name>
    <dbReference type="NCBI Taxonomy" id="478820"/>
    <lineage>
        <taxon>Eukaryota</taxon>
        <taxon>Sar</taxon>
        <taxon>Stramenopiles</taxon>
        <taxon>Bigyra</taxon>
        <taxon>Opalozoa</taxon>
        <taxon>Opalinata</taxon>
        <taxon>Blastocystidae</taxon>
        <taxon>Blastocystis</taxon>
    </lineage>
</organism>
<gene>
    <name evidence="6" type="ORF">AV274_4997</name>
</gene>
<feature type="compositionally biased region" description="Low complexity" evidence="3">
    <location>
        <begin position="135"/>
        <end position="158"/>
    </location>
</feature>
<evidence type="ECO:0000259" key="5">
    <source>
        <dbReference type="PROSITE" id="PS50177"/>
    </source>
</evidence>
<dbReference type="GO" id="GO:1990904">
    <property type="term" value="C:ribonucleoprotein complex"/>
    <property type="evidence" value="ECO:0007669"/>
    <property type="project" value="TreeGrafter"/>
</dbReference>
<dbReference type="PROSITE" id="PS50102">
    <property type="entry name" value="RRM"/>
    <property type="match status" value="1"/>
</dbReference>
<dbReference type="Proteomes" id="UP000078348">
    <property type="component" value="Unassembled WGS sequence"/>
</dbReference>
<dbReference type="PANTHER" id="PTHR10693:SF20">
    <property type="entry name" value="AT27578P"/>
    <property type="match status" value="1"/>
</dbReference>
<dbReference type="SMART" id="SM00360">
    <property type="entry name" value="RRM"/>
    <property type="match status" value="1"/>
</dbReference>
<dbReference type="InterPro" id="IPR012677">
    <property type="entry name" value="Nucleotide-bd_a/b_plait_sf"/>
</dbReference>
<dbReference type="Gene3D" id="3.30.70.330">
    <property type="match status" value="1"/>
</dbReference>
<accession>A0A196SB37</accession>
<dbReference type="EMBL" id="LXWW01000421">
    <property type="protein sequence ID" value="OAO13322.1"/>
    <property type="molecule type" value="Genomic_DNA"/>
</dbReference>
<sequence>MSEQLISDRFVKLYYNHLARSPEKLEVIYGADSVAKFHDMDDELMVYRGRSEIVKGIKAFHLYNAIANLEYGSIDCLSFSENEYVLTVNGDLTIDKKPRRFNQVFIISRLTSDEMVFYVRSEILTLLPDRNNDDASSAEPELAAEPSAPAAEAPKSAPTYDQNMEQQPRRPYPRRDEYNSYARPQKERVNRPAVEIIFAKNLPDGTTQEDMEAAFSKYGEISQVKMFPEKKYSTVSFKKNDTNYTVHEVYDRICAECPQFTINGEVVRLEPFKLNHRKTVFTNRNQPSQRYHTRYVKQ</sequence>
<dbReference type="InterPro" id="IPR035979">
    <property type="entry name" value="RBD_domain_sf"/>
</dbReference>
<keyword evidence="1 2" id="KW-0694">RNA-binding</keyword>
<evidence type="ECO:0000256" key="1">
    <source>
        <dbReference type="ARBA" id="ARBA00022884"/>
    </source>
</evidence>
<name>A0A196SB37_BLAHN</name>
<dbReference type="OrthoDB" id="272703at2759"/>
<reference evidence="6 7" key="1">
    <citation type="submission" date="2016-05" db="EMBL/GenBank/DDBJ databases">
        <title>Nuclear genome of Blastocystis sp. subtype 1 NandII.</title>
        <authorList>
            <person name="Gentekaki E."/>
            <person name="Curtis B."/>
            <person name="Stairs C."/>
            <person name="Eme L."/>
            <person name="Herman E."/>
            <person name="Klimes V."/>
            <person name="Arias M.C."/>
            <person name="Elias M."/>
            <person name="Hilliou F."/>
            <person name="Klute M."/>
            <person name="Malik S.-B."/>
            <person name="Pightling A."/>
            <person name="Rachubinski R."/>
            <person name="Salas D."/>
            <person name="Schlacht A."/>
            <person name="Suga H."/>
            <person name="Archibald J."/>
            <person name="Ball S.G."/>
            <person name="Clark G."/>
            <person name="Dacks J."/>
            <person name="Van Der Giezen M."/>
            <person name="Tsaousis A."/>
            <person name="Roger A."/>
        </authorList>
    </citation>
    <scope>NUCLEOTIDE SEQUENCE [LARGE SCALE GENOMIC DNA]</scope>
    <source>
        <strain evidence="7">ATCC 50177 / NandII</strain>
    </source>
</reference>
<feature type="domain" description="NTF2" evidence="5">
    <location>
        <begin position="6"/>
        <end position="126"/>
    </location>
</feature>
<dbReference type="InterPro" id="IPR018222">
    <property type="entry name" value="Nuclear_transport_factor_2_euk"/>
</dbReference>
<dbReference type="GO" id="GO:0005829">
    <property type="term" value="C:cytosol"/>
    <property type="evidence" value="ECO:0007669"/>
    <property type="project" value="TreeGrafter"/>
</dbReference>
<dbReference type="Gene3D" id="3.10.450.50">
    <property type="match status" value="1"/>
</dbReference>
<keyword evidence="7" id="KW-1185">Reference proteome</keyword>
<dbReference type="SUPFAM" id="SSF54928">
    <property type="entry name" value="RNA-binding domain, RBD"/>
    <property type="match status" value="1"/>
</dbReference>
<dbReference type="Pfam" id="PF02136">
    <property type="entry name" value="NTF2"/>
    <property type="match status" value="1"/>
</dbReference>
<evidence type="ECO:0000259" key="4">
    <source>
        <dbReference type="PROSITE" id="PS50102"/>
    </source>
</evidence>
<evidence type="ECO:0000256" key="2">
    <source>
        <dbReference type="PROSITE-ProRule" id="PRU00176"/>
    </source>
</evidence>
<dbReference type="InterPro" id="IPR000504">
    <property type="entry name" value="RRM_dom"/>
</dbReference>
<proteinExistence type="predicted"/>
<dbReference type="GO" id="GO:0003729">
    <property type="term" value="F:mRNA binding"/>
    <property type="evidence" value="ECO:0007669"/>
    <property type="project" value="TreeGrafter"/>
</dbReference>
<comment type="caution">
    <text evidence="6">The sequence shown here is derived from an EMBL/GenBank/DDBJ whole genome shotgun (WGS) entry which is preliminary data.</text>
</comment>
<dbReference type="AlphaFoldDB" id="A0A196SB37"/>
<evidence type="ECO:0000313" key="7">
    <source>
        <dbReference type="Proteomes" id="UP000078348"/>
    </source>
</evidence>
<dbReference type="PROSITE" id="PS50177">
    <property type="entry name" value="NTF2_DOMAIN"/>
    <property type="match status" value="1"/>
</dbReference>
<protein>
    <submittedName>
        <fullName evidence="6">Uncharacterized protein</fullName>
    </submittedName>
</protein>
<dbReference type="InterPro" id="IPR002075">
    <property type="entry name" value="NTF2_dom"/>
</dbReference>
<dbReference type="InterPro" id="IPR032710">
    <property type="entry name" value="NTF2-like_dom_sf"/>
</dbReference>
<dbReference type="SUPFAM" id="SSF54427">
    <property type="entry name" value="NTF2-like"/>
    <property type="match status" value="1"/>
</dbReference>
<feature type="region of interest" description="Disordered" evidence="3">
    <location>
        <begin position="129"/>
        <end position="186"/>
    </location>
</feature>
<dbReference type="Pfam" id="PF00076">
    <property type="entry name" value="RRM_1"/>
    <property type="match status" value="1"/>
</dbReference>
<dbReference type="STRING" id="478820.A0A196SB37"/>
<evidence type="ECO:0000256" key="3">
    <source>
        <dbReference type="SAM" id="MobiDB-lite"/>
    </source>
</evidence>
<feature type="compositionally biased region" description="Basic and acidic residues" evidence="3">
    <location>
        <begin position="173"/>
        <end position="186"/>
    </location>
</feature>
<dbReference type="PANTHER" id="PTHR10693">
    <property type="entry name" value="RAS GTPASE-ACTIVATING PROTEIN-BINDING PROTEIN"/>
    <property type="match status" value="1"/>
</dbReference>
<dbReference type="InterPro" id="IPR039539">
    <property type="entry name" value="Ras_GTPase_bind_prot"/>
</dbReference>
<feature type="domain" description="RRM" evidence="4">
    <location>
        <begin position="195"/>
        <end position="279"/>
    </location>
</feature>
<evidence type="ECO:0000313" key="6">
    <source>
        <dbReference type="EMBL" id="OAO13322.1"/>
    </source>
</evidence>